<evidence type="ECO:0000313" key="2">
    <source>
        <dbReference type="WBParaSite" id="ES5_v2.g23545.t1"/>
    </source>
</evidence>
<reference evidence="2" key="1">
    <citation type="submission" date="2022-11" db="UniProtKB">
        <authorList>
            <consortium name="WormBaseParasite"/>
        </authorList>
    </citation>
    <scope>IDENTIFICATION</scope>
</reference>
<accession>A0AC34G288</accession>
<sequence length="247" mass="29176">MDTKDDFLKNIQNEMNEVFKSQDPEFLDIVFEIEGKKLYADKLRLSVISSTFKTMLSARWNSKNNEPIEITNRKFEDFKEFLAFIYSGDINITNDNILNVLDMAEYYHIDHLKCLFFKSQDPEFLDTVFEIEGKKLYADKLRLAVISSTFKTMLSARWNSKNNEPIEITNRKFEDFKKFLAFLYSGEINITNDNLLNVLDMAEYYHIDHLKCLCDQILSKTEITFSNIFELIKISNKYSLIQLRQPL</sequence>
<protein>
    <submittedName>
        <fullName evidence="2">BTB domain-containing protein</fullName>
    </submittedName>
</protein>
<organism evidence="1 2">
    <name type="scientific">Panagrolaimus sp. ES5</name>
    <dbReference type="NCBI Taxonomy" id="591445"/>
    <lineage>
        <taxon>Eukaryota</taxon>
        <taxon>Metazoa</taxon>
        <taxon>Ecdysozoa</taxon>
        <taxon>Nematoda</taxon>
        <taxon>Chromadorea</taxon>
        <taxon>Rhabditida</taxon>
        <taxon>Tylenchina</taxon>
        <taxon>Panagrolaimomorpha</taxon>
        <taxon>Panagrolaimoidea</taxon>
        <taxon>Panagrolaimidae</taxon>
        <taxon>Panagrolaimus</taxon>
    </lineage>
</organism>
<evidence type="ECO:0000313" key="1">
    <source>
        <dbReference type="Proteomes" id="UP000887579"/>
    </source>
</evidence>
<dbReference type="Proteomes" id="UP000887579">
    <property type="component" value="Unplaced"/>
</dbReference>
<proteinExistence type="predicted"/>
<name>A0AC34G288_9BILA</name>
<dbReference type="WBParaSite" id="ES5_v2.g23545.t1">
    <property type="protein sequence ID" value="ES5_v2.g23545.t1"/>
    <property type="gene ID" value="ES5_v2.g23545"/>
</dbReference>